<sequence length="151" mass="16313">MVEQLRGDRTLIAATDPDGLISYCFAGPLDTAYEVLDRTLVRLLSDEETVEHSCATLIDRTVLERIDFFDKLPSIPFHAPPVGLRRVTAARAESSIPTGQADVCIHRGDSTEPARLQTQPPCKSGASYSCYTQLGSSAGSKWGADTRAGQS</sequence>
<name>A0A3E0H328_9PSEU</name>
<comment type="caution">
    <text evidence="1">The sequence shown here is derived from an EMBL/GenBank/DDBJ whole genome shotgun (WGS) entry which is preliminary data.</text>
</comment>
<dbReference type="Proteomes" id="UP000256269">
    <property type="component" value="Unassembled WGS sequence"/>
</dbReference>
<keyword evidence="2" id="KW-1185">Reference proteome</keyword>
<organism evidence="1 2">
    <name type="scientific">Kutzneria buriramensis</name>
    <dbReference type="NCBI Taxonomy" id="1045776"/>
    <lineage>
        <taxon>Bacteria</taxon>
        <taxon>Bacillati</taxon>
        <taxon>Actinomycetota</taxon>
        <taxon>Actinomycetes</taxon>
        <taxon>Pseudonocardiales</taxon>
        <taxon>Pseudonocardiaceae</taxon>
        <taxon>Kutzneria</taxon>
    </lineage>
</organism>
<dbReference type="RefSeq" id="WP_116179670.1">
    <property type="nucleotide sequence ID" value="NZ_CP144375.1"/>
</dbReference>
<evidence type="ECO:0000313" key="1">
    <source>
        <dbReference type="EMBL" id="REH36392.1"/>
    </source>
</evidence>
<reference evidence="1 2" key="1">
    <citation type="submission" date="2018-08" db="EMBL/GenBank/DDBJ databases">
        <title>Genomic Encyclopedia of Archaeal and Bacterial Type Strains, Phase II (KMG-II): from individual species to whole genera.</title>
        <authorList>
            <person name="Goeker M."/>
        </authorList>
    </citation>
    <scope>NUCLEOTIDE SEQUENCE [LARGE SCALE GENOMIC DNA]</scope>
    <source>
        <strain evidence="1 2">DSM 45791</strain>
    </source>
</reference>
<proteinExistence type="predicted"/>
<protein>
    <submittedName>
        <fullName evidence="1">Uncharacterized protein</fullName>
    </submittedName>
</protein>
<gene>
    <name evidence="1" type="ORF">BCF44_116262</name>
</gene>
<accession>A0A3E0H328</accession>
<dbReference type="EMBL" id="QUNO01000016">
    <property type="protein sequence ID" value="REH36392.1"/>
    <property type="molecule type" value="Genomic_DNA"/>
</dbReference>
<evidence type="ECO:0000313" key="2">
    <source>
        <dbReference type="Proteomes" id="UP000256269"/>
    </source>
</evidence>
<dbReference type="AlphaFoldDB" id="A0A3E0H328"/>